<dbReference type="GO" id="GO:0000428">
    <property type="term" value="C:DNA-directed RNA polymerase complex"/>
    <property type="evidence" value="ECO:0007669"/>
    <property type="project" value="UniProtKB-KW"/>
</dbReference>
<keyword evidence="3" id="KW-1185">Reference proteome</keyword>
<dbReference type="Proteomes" id="UP001431209">
    <property type="component" value="Unassembled WGS sequence"/>
</dbReference>
<organism evidence="2 3">
    <name type="scientific">Acrasis kona</name>
    <dbReference type="NCBI Taxonomy" id="1008807"/>
    <lineage>
        <taxon>Eukaryota</taxon>
        <taxon>Discoba</taxon>
        <taxon>Heterolobosea</taxon>
        <taxon>Tetramitia</taxon>
        <taxon>Eutetramitia</taxon>
        <taxon>Acrasidae</taxon>
        <taxon>Acrasis</taxon>
    </lineage>
</organism>
<evidence type="ECO:0000256" key="1">
    <source>
        <dbReference type="SAM" id="SignalP"/>
    </source>
</evidence>
<feature type="chain" id="PRO_5043722041" evidence="1">
    <location>
        <begin position="22"/>
        <end position="334"/>
    </location>
</feature>
<accession>A0AAW2Z7Q6</accession>
<keyword evidence="2" id="KW-0804">Transcription</keyword>
<dbReference type="AlphaFoldDB" id="A0AAW2Z7Q6"/>
<keyword evidence="2" id="KW-0240">DNA-directed RNA polymerase</keyword>
<sequence>MIGVKLAFVLFTIALFSLVQATNFYGDDWQRLSAAEKYSLLADAINEDPKPFGWYNPLTVLQIFVEDHKKTMDSAQDQMPTQGPFGALTRKKLIHTVGAICGMKWVPTSNNTYSGVFQGTETAYIRMSTATQYTEKPFSFTPGLSIKFLRSGVKSSNIFAMYSLEGQEGFNFFKNIFSNHVPSLSPDASTILKKLDENFGKVTSWTTMIGLSDLATFDTDGKRATNVSYPFQLFLKPSDSVNRRFPDQYTGQVLLDQLSTLSPDNTDVLYHVYAKKTPEAPLVKIADVKLNDKCRTSKFADESLFFQHQRMEEDLKSNPTWPKSGSRCPFAHLH</sequence>
<gene>
    <name evidence="2" type="ORF">AKO1_011767</name>
</gene>
<keyword evidence="1" id="KW-0732">Signal</keyword>
<proteinExistence type="predicted"/>
<dbReference type="EMBL" id="JAOPGA020001138">
    <property type="protein sequence ID" value="KAL0485455.1"/>
    <property type="molecule type" value="Genomic_DNA"/>
</dbReference>
<protein>
    <submittedName>
        <fullName evidence="2">DNA-directed RNA polymerase II subunit RPB9</fullName>
    </submittedName>
</protein>
<name>A0AAW2Z7Q6_9EUKA</name>
<evidence type="ECO:0000313" key="3">
    <source>
        <dbReference type="Proteomes" id="UP001431209"/>
    </source>
</evidence>
<evidence type="ECO:0000313" key="2">
    <source>
        <dbReference type="EMBL" id="KAL0485455.1"/>
    </source>
</evidence>
<reference evidence="2 3" key="1">
    <citation type="submission" date="2024-03" db="EMBL/GenBank/DDBJ databases">
        <title>The Acrasis kona genome and developmental transcriptomes reveal deep origins of eukaryotic multicellular pathways.</title>
        <authorList>
            <person name="Sheikh S."/>
            <person name="Fu C.-J."/>
            <person name="Brown M.W."/>
            <person name="Baldauf S.L."/>
        </authorList>
    </citation>
    <scope>NUCLEOTIDE SEQUENCE [LARGE SCALE GENOMIC DNA]</scope>
    <source>
        <strain evidence="2 3">ATCC MYA-3509</strain>
    </source>
</reference>
<comment type="caution">
    <text evidence="2">The sequence shown here is derived from an EMBL/GenBank/DDBJ whole genome shotgun (WGS) entry which is preliminary data.</text>
</comment>
<feature type="signal peptide" evidence="1">
    <location>
        <begin position="1"/>
        <end position="21"/>
    </location>
</feature>